<proteinExistence type="predicted"/>
<name>A0A0B8R3Z1_LACLL</name>
<organism evidence="1 2">
    <name type="scientific">Lactococcus lactis subsp. lactis</name>
    <name type="common">Streptococcus lactis</name>
    <dbReference type="NCBI Taxonomy" id="1360"/>
    <lineage>
        <taxon>Bacteria</taxon>
        <taxon>Bacillati</taxon>
        <taxon>Bacillota</taxon>
        <taxon>Bacilli</taxon>
        <taxon>Lactobacillales</taxon>
        <taxon>Streptococcaceae</taxon>
        <taxon>Lactococcus</taxon>
    </lineage>
</organism>
<reference evidence="1 2" key="1">
    <citation type="submission" date="2015-01" db="EMBL/GenBank/DDBJ databases">
        <title>Lactococcus lactis subsp.lactis JCM 5805 whole genome shotgun sequence.</title>
        <authorList>
            <person name="Fujii T."/>
            <person name="Tomita Y."/>
            <person name="Ikushima S."/>
            <person name="Fujiwara D."/>
        </authorList>
    </citation>
    <scope>NUCLEOTIDE SEQUENCE [LARGE SCALE GENOMIC DNA]</scope>
    <source>
        <strain evidence="1 2">JCM 5805</strain>
    </source>
</reference>
<protein>
    <submittedName>
        <fullName evidence="1">Uncharacterized protein</fullName>
    </submittedName>
</protein>
<sequence>MMTLDQARPFASATYNDELVRFKKAFPIMCQILRGEWRVDVVGHYKSHPEMTLTFAGPRF</sequence>
<evidence type="ECO:0000313" key="1">
    <source>
        <dbReference type="EMBL" id="GAM81963.1"/>
    </source>
</evidence>
<comment type="caution">
    <text evidence="1">The sequence shown here is derived from an EMBL/GenBank/DDBJ whole genome shotgun (WGS) entry which is preliminary data.</text>
</comment>
<dbReference type="EMBL" id="BBSI01000048">
    <property type="protein sequence ID" value="GAM81963.1"/>
    <property type="molecule type" value="Genomic_DNA"/>
</dbReference>
<dbReference type="Proteomes" id="UP000031847">
    <property type="component" value="Unassembled WGS sequence"/>
</dbReference>
<dbReference type="AlphaFoldDB" id="A0A0B8R3Z1"/>
<accession>A0A0B8R3Z1</accession>
<evidence type="ECO:0000313" key="2">
    <source>
        <dbReference type="Proteomes" id="UP000031847"/>
    </source>
</evidence>
<gene>
    <name evidence="1" type="ORF">JCM5805K_3090</name>
</gene>